<name>A0A165H1W1_XYLHT</name>
<proteinExistence type="predicted"/>
<sequence length="64" mass="7077">MLLQWGLDQAGKDGTVVYLEASEAGLPFYYRYGAQEVDFIETLGGQCRHACLVIHPKKMNAEGS</sequence>
<accession>A0A165H1W1</accession>
<reference evidence="1 2" key="1">
    <citation type="journal article" date="2016" name="Fungal Biol.">
        <title>The genome of Xylona heveae provides a window into fungal endophytism.</title>
        <authorList>
            <person name="Gazis R."/>
            <person name="Kuo A."/>
            <person name="Riley R."/>
            <person name="LaButti K."/>
            <person name="Lipzen A."/>
            <person name="Lin J."/>
            <person name="Amirebrahimi M."/>
            <person name="Hesse C.N."/>
            <person name="Spatafora J.W."/>
            <person name="Henrissat B."/>
            <person name="Hainaut M."/>
            <person name="Grigoriev I.V."/>
            <person name="Hibbett D.S."/>
        </authorList>
    </citation>
    <scope>NUCLEOTIDE SEQUENCE [LARGE SCALE GENOMIC DNA]</scope>
    <source>
        <strain evidence="1 2">TC161</strain>
    </source>
</reference>
<dbReference type="GeneID" id="28897746"/>
<gene>
    <name evidence="1" type="ORF">L228DRAFT_247282</name>
</gene>
<keyword evidence="2" id="KW-1185">Reference proteome</keyword>
<dbReference type="EMBL" id="KV407458">
    <property type="protein sequence ID" value="KZF22875.1"/>
    <property type="molecule type" value="Genomic_DNA"/>
</dbReference>
<protein>
    <recommendedName>
        <fullName evidence="3">N-acetyltransferase domain-containing protein</fullName>
    </recommendedName>
</protein>
<dbReference type="AlphaFoldDB" id="A0A165H1W1"/>
<dbReference type="Proteomes" id="UP000076632">
    <property type="component" value="Unassembled WGS sequence"/>
</dbReference>
<evidence type="ECO:0000313" key="1">
    <source>
        <dbReference type="EMBL" id="KZF22875.1"/>
    </source>
</evidence>
<dbReference type="Gene3D" id="3.40.630.30">
    <property type="match status" value="1"/>
</dbReference>
<evidence type="ECO:0008006" key="3">
    <source>
        <dbReference type="Google" id="ProtNLM"/>
    </source>
</evidence>
<organism evidence="1 2">
    <name type="scientific">Xylona heveae (strain CBS 132557 / TC161)</name>
    <dbReference type="NCBI Taxonomy" id="1328760"/>
    <lineage>
        <taxon>Eukaryota</taxon>
        <taxon>Fungi</taxon>
        <taxon>Dikarya</taxon>
        <taxon>Ascomycota</taxon>
        <taxon>Pezizomycotina</taxon>
        <taxon>Xylonomycetes</taxon>
        <taxon>Xylonales</taxon>
        <taxon>Xylonaceae</taxon>
        <taxon>Xylona</taxon>
    </lineage>
</organism>
<dbReference type="InParanoid" id="A0A165H1W1"/>
<evidence type="ECO:0000313" key="2">
    <source>
        <dbReference type="Proteomes" id="UP000076632"/>
    </source>
</evidence>
<dbReference type="RefSeq" id="XP_018188430.1">
    <property type="nucleotide sequence ID" value="XM_018332609.1"/>
</dbReference>
<dbReference type="OrthoDB" id="2832510at2759"/>